<comment type="caution">
    <text evidence="2">The sequence shown here is derived from an EMBL/GenBank/DDBJ whole genome shotgun (WGS) entry which is preliminary data.</text>
</comment>
<feature type="region of interest" description="Disordered" evidence="1">
    <location>
        <begin position="1"/>
        <end position="35"/>
    </location>
</feature>
<evidence type="ECO:0000313" key="3">
    <source>
        <dbReference type="Proteomes" id="UP001596378"/>
    </source>
</evidence>
<evidence type="ECO:0000313" key="2">
    <source>
        <dbReference type="EMBL" id="MFC7146979.1"/>
    </source>
</evidence>
<evidence type="ECO:0000256" key="1">
    <source>
        <dbReference type="SAM" id="MobiDB-lite"/>
    </source>
</evidence>
<sequence>MAKGKKRQPGPQASRAQSSSLEREQGEKPVTLKDMLGADTLAKLKLQAETLKQEEVRQKEAKRQEAEAAREAERKRREQDFEYLLNESSLDWKKYK</sequence>
<dbReference type="InterPro" id="IPR024980">
    <property type="entry name" value="DUF3886"/>
</dbReference>
<proteinExistence type="predicted"/>
<feature type="region of interest" description="Disordered" evidence="1">
    <location>
        <begin position="52"/>
        <end position="80"/>
    </location>
</feature>
<gene>
    <name evidence="2" type="ORF">ACFQMJ_00415</name>
</gene>
<keyword evidence="3" id="KW-1185">Reference proteome</keyword>
<reference evidence="3" key="1">
    <citation type="journal article" date="2019" name="Int. J. Syst. Evol. Microbiol.">
        <title>The Global Catalogue of Microorganisms (GCM) 10K type strain sequencing project: providing services to taxonomists for standard genome sequencing and annotation.</title>
        <authorList>
            <consortium name="The Broad Institute Genomics Platform"/>
            <consortium name="The Broad Institute Genome Sequencing Center for Infectious Disease"/>
            <person name="Wu L."/>
            <person name="Ma J."/>
        </authorList>
    </citation>
    <scope>NUCLEOTIDE SEQUENCE [LARGE SCALE GENOMIC DNA]</scope>
    <source>
        <strain evidence="3">KCTC 12907</strain>
    </source>
</reference>
<dbReference type="EMBL" id="JBHTAI010000001">
    <property type="protein sequence ID" value="MFC7146979.1"/>
    <property type="molecule type" value="Genomic_DNA"/>
</dbReference>
<dbReference type="Pfam" id="PF13025">
    <property type="entry name" value="DUF3886"/>
    <property type="match status" value="1"/>
</dbReference>
<organism evidence="2 3">
    <name type="scientific">Cohnella cellulosilytica</name>
    <dbReference type="NCBI Taxonomy" id="986710"/>
    <lineage>
        <taxon>Bacteria</taxon>
        <taxon>Bacillati</taxon>
        <taxon>Bacillota</taxon>
        <taxon>Bacilli</taxon>
        <taxon>Bacillales</taxon>
        <taxon>Paenibacillaceae</taxon>
        <taxon>Cohnella</taxon>
    </lineage>
</organism>
<dbReference type="RefSeq" id="WP_378046764.1">
    <property type="nucleotide sequence ID" value="NZ_JBHMDN010000012.1"/>
</dbReference>
<accession>A0ABW2F4H3</accession>
<feature type="compositionally biased region" description="Basic and acidic residues" evidence="1">
    <location>
        <begin position="21"/>
        <end position="31"/>
    </location>
</feature>
<name>A0ABW2F4H3_9BACL</name>
<protein>
    <submittedName>
        <fullName evidence="2">YqkE family protein</fullName>
    </submittedName>
</protein>
<dbReference type="Proteomes" id="UP001596378">
    <property type="component" value="Unassembled WGS sequence"/>
</dbReference>